<evidence type="ECO:0000256" key="6">
    <source>
        <dbReference type="ARBA" id="ARBA00023004"/>
    </source>
</evidence>
<accession>A0A3S4BEA1</accession>
<evidence type="ECO:0000313" key="9">
    <source>
        <dbReference type="EMBL" id="VDM88776.1"/>
    </source>
</evidence>
<dbReference type="SUPFAM" id="SSF48264">
    <property type="entry name" value="Cytochrome P450"/>
    <property type="match status" value="1"/>
</dbReference>
<dbReference type="InterPro" id="IPR002397">
    <property type="entry name" value="Cyt_P450_B"/>
</dbReference>
<proteinExistence type="inferred from homology"/>
<dbReference type="InterPro" id="IPR001128">
    <property type="entry name" value="Cyt_P450"/>
</dbReference>
<dbReference type="EMBL" id="LR130759">
    <property type="protein sequence ID" value="VDM88776.1"/>
    <property type="molecule type" value="Genomic_DNA"/>
</dbReference>
<dbReference type="PRINTS" id="PR00385">
    <property type="entry name" value="P450"/>
</dbReference>
<sequence length="407" mass="44718">MCPSVFEADLPPIAYEDAQTPEEAHRRMSAALQRAPIAMGQRGPEILSYELVRSVLRDSRFGVPRGFFLAAQGVTSGRLWDRFGKSLPSLEGAEHHRLRRCVSPSFGPRSLARLDTMMTELMSGLVDPLISVGRCDVVEDIARRYPIPVICALIGAPLQDWRLFSGWADAIFMLFTWRVAGNEDVIMKAYDELDAYIVDMVDQRAVSPGDDLISELITVEEDGDRLTREELCGVVSVLLSAGTDTTRNQLSAAVQVLCDYPEQWALLADQPQLMPAAVEELMRHTPIALSTIRQAYEDVELGGVVFPAGTLVIVNTAAANRDPDVYENPNRLDVARDNPAPMLTFGSGLHLCLGANLARAELVAALRVMTQRMLNPRLAGPAPWKPFTPITGPLALPIDFDIEAGQR</sequence>
<dbReference type="RefSeq" id="WP_158016773.1">
    <property type="nucleotide sequence ID" value="NZ_CBCSKE010000010.1"/>
</dbReference>
<keyword evidence="5 8" id="KW-0560">Oxidoreductase</keyword>
<keyword evidence="10" id="KW-1185">Reference proteome</keyword>
<dbReference type="PANTHER" id="PTHR46696">
    <property type="entry name" value="P450, PUTATIVE (EUROFUNG)-RELATED"/>
    <property type="match status" value="1"/>
</dbReference>
<gene>
    <name evidence="9" type="primary">vdh_2</name>
    <name evidence="9" type="ORF">MB901379_02340</name>
</gene>
<evidence type="ECO:0000256" key="3">
    <source>
        <dbReference type="ARBA" id="ARBA00022617"/>
    </source>
</evidence>
<protein>
    <submittedName>
        <fullName evidence="9">Vitamin D(3) 25-hydroxylase</fullName>
        <ecNumber evidence="9">1.14.15.15</ecNumber>
    </submittedName>
</protein>
<dbReference type="EC" id="1.14.15.15" evidence="9"/>
<keyword evidence="6 8" id="KW-0408">Iron</keyword>
<dbReference type="GO" id="GO:0005506">
    <property type="term" value="F:iron ion binding"/>
    <property type="evidence" value="ECO:0007669"/>
    <property type="project" value="InterPro"/>
</dbReference>
<dbReference type="Proteomes" id="UP000269998">
    <property type="component" value="Chromosome"/>
</dbReference>
<evidence type="ECO:0000256" key="5">
    <source>
        <dbReference type="ARBA" id="ARBA00023002"/>
    </source>
</evidence>
<dbReference type="KEGG" id="mbai:MB901379_02340"/>
<evidence type="ECO:0000256" key="8">
    <source>
        <dbReference type="RuleBase" id="RU000461"/>
    </source>
</evidence>
<comment type="similarity">
    <text evidence="2 8">Belongs to the cytochrome P450 family.</text>
</comment>
<dbReference type="PRINTS" id="PR00359">
    <property type="entry name" value="BP450"/>
</dbReference>
<dbReference type="GO" id="GO:0020037">
    <property type="term" value="F:heme binding"/>
    <property type="evidence" value="ECO:0007669"/>
    <property type="project" value="InterPro"/>
</dbReference>
<dbReference type="Gene3D" id="1.10.630.10">
    <property type="entry name" value="Cytochrome P450"/>
    <property type="match status" value="1"/>
</dbReference>
<dbReference type="FunFam" id="1.10.630.10:FF:000018">
    <property type="entry name" value="Cytochrome P450 monooxygenase"/>
    <property type="match status" value="1"/>
</dbReference>
<evidence type="ECO:0000313" key="10">
    <source>
        <dbReference type="Proteomes" id="UP000269998"/>
    </source>
</evidence>
<evidence type="ECO:0000256" key="1">
    <source>
        <dbReference type="ARBA" id="ARBA00001971"/>
    </source>
</evidence>
<dbReference type="InterPro" id="IPR036396">
    <property type="entry name" value="Cyt_P450_sf"/>
</dbReference>
<keyword evidence="7 8" id="KW-0503">Monooxygenase</keyword>
<dbReference type="GO" id="GO:0047748">
    <property type="term" value="F:cholestanetetraol 26-dehydrogenase activity"/>
    <property type="evidence" value="ECO:0007669"/>
    <property type="project" value="UniProtKB-EC"/>
</dbReference>
<comment type="cofactor">
    <cofactor evidence="1">
        <name>heme</name>
        <dbReference type="ChEBI" id="CHEBI:30413"/>
    </cofactor>
</comment>
<evidence type="ECO:0000256" key="2">
    <source>
        <dbReference type="ARBA" id="ARBA00010617"/>
    </source>
</evidence>
<keyword evidence="4 8" id="KW-0479">Metal-binding</keyword>
<name>A0A3S4BEA1_9MYCO</name>
<dbReference type="PANTHER" id="PTHR46696:SF6">
    <property type="entry name" value="P450, PUTATIVE (EUROFUNG)-RELATED"/>
    <property type="match status" value="1"/>
</dbReference>
<dbReference type="OrthoDB" id="3455208at2"/>
<organism evidence="9 10">
    <name type="scientific">Mycobacterium basiliense</name>
    <dbReference type="NCBI Taxonomy" id="2094119"/>
    <lineage>
        <taxon>Bacteria</taxon>
        <taxon>Bacillati</taxon>
        <taxon>Actinomycetota</taxon>
        <taxon>Actinomycetes</taxon>
        <taxon>Mycobacteriales</taxon>
        <taxon>Mycobacteriaceae</taxon>
        <taxon>Mycobacterium</taxon>
    </lineage>
</organism>
<reference evidence="10" key="1">
    <citation type="submission" date="2018-02" db="EMBL/GenBank/DDBJ databases">
        <authorList>
            <person name="Seth-Smith MB H."/>
            <person name="Seth-Smith H."/>
        </authorList>
    </citation>
    <scope>NUCLEOTIDE SEQUENCE [LARGE SCALE GENOMIC DNA]</scope>
</reference>
<dbReference type="AlphaFoldDB" id="A0A3S4BEA1"/>
<keyword evidence="3 8" id="KW-0349">Heme</keyword>
<evidence type="ECO:0000256" key="7">
    <source>
        <dbReference type="ARBA" id="ARBA00023033"/>
    </source>
</evidence>
<dbReference type="PROSITE" id="PS00086">
    <property type="entry name" value="CYTOCHROME_P450"/>
    <property type="match status" value="1"/>
</dbReference>
<dbReference type="Pfam" id="PF00067">
    <property type="entry name" value="p450"/>
    <property type="match status" value="1"/>
</dbReference>
<evidence type="ECO:0000256" key="4">
    <source>
        <dbReference type="ARBA" id="ARBA00022723"/>
    </source>
</evidence>
<dbReference type="InterPro" id="IPR017972">
    <property type="entry name" value="Cyt_P450_CS"/>
</dbReference>